<dbReference type="InterPro" id="IPR000073">
    <property type="entry name" value="AB_hydrolase_1"/>
</dbReference>
<evidence type="ECO:0000313" key="3">
    <source>
        <dbReference type="Proteomes" id="UP000037023"/>
    </source>
</evidence>
<dbReference type="AlphaFoldDB" id="A0A0L8KMI5"/>
<dbReference type="Proteomes" id="UP000037023">
    <property type="component" value="Unassembled WGS sequence"/>
</dbReference>
<sequence>MPKVVRMERLHYLRRGAGSPLLLIQGTAAHSLHWGERLLSLLSESFDVVAYDHRGTGRSAPLDQGFGVADLADDAAALLDELGWPRAYVLGVSMGGLVAQELALRHPDRVGGLLLGCTHTGGTGAPPEVLEVLTAAVVRGDPLATVRNVFHVGVKDPENVPAGAWDEYREAALTLPVPPQVTAGQIAAVARHSTADRLHRIGVPTHVVHGDADRLVPTAEGERIAAAIPGARFTLVPAGHFFWMEQPETTAAWVVEACAESRGTHL</sequence>
<evidence type="ECO:0000313" key="2">
    <source>
        <dbReference type="EMBL" id="KOG26954.1"/>
    </source>
</evidence>
<dbReference type="InterPro" id="IPR029058">
    <property type="entry name" value="AB_hydrolase_fold"/>
</dbReference>
<dbReference type="Pfam" id="PF00561">
    <property type="entry name" value="Abhydrolase_1"/>
    <property type="match status" value="1"/>
</dbReference>
<dbReference type="PATRIC" id="fig|1938.6.peg.3418"/>
<dbReference type="SUPFAM" id="SSF53474">
    <property type="entry name" value="alpha/beta-Hydrolases"/>
    <property type="match status" value="1"/>
</dbReference>
<dbReference type="Gene3D" id="3.40.50.1820">
    <property type="entry name" value="alpha/beta hydrolase"/>
    <property type="match status" value="1"/>
</dbReference>
<feature type="domain" description="AB hydrolase-1" evidence="1">
    <location>
        <begin position="20"/>
        <end position="246"/>
    </location>
</feature>
<dbReference type="GO" id="GO:0003824">
    <property type="term" value="F:catalytic activity"/>
    <property type="evidence" value="ECO:0007669"/>
    <property type="project" value="UniProtKB-ARBA"/>
</dbReference>
<name>A0A0L8KMI5_STRVR</name>
<comment type="caution">
    <text evidence="2">The sequence shown here is derived from an EMBL/GenBank/DDBJ whole genome shotgun (WGS) entry which is preliminary data.</text>
</comment>
<accession>A0A0L8KMI5</accession>
<dbReference type="InterPro" id="IPR050471">
    <property type="entry name" value="AB_hydrolase"/>
</dbReference>
<gene>
    <name evidence="2" type="ORF">ADK34_15800</name>
</gene>
<dbReference type="PRINTS" id="PR00111">
    <property type="entry name" value="ABHYDROLASE"/>
</dbReference>
<proteinExistence type="predicted"/>
<dbReference type="EMBL" id="LGUP01000131">
    <property type="protein sequence ID" value="KOG26954.1"/>
    <property type="molecule type" value="Genomic_DNA"/>
</dbReference>
<protein>
    <recommendedName>
        <fullName evidence="1">AB hydrolase-1 domain-containing protein</fullName>
    </recommendedName>
</protein>
<reference evidence="2 3" key="1">
    <citation type="submission" date="2015-06" db="EMBL/GenBank/DDBJ databases">
        <authorList>
            <person name="Hoefler B.C."/>
            <person name="Straight P.D."/>
        </authorList>
    </citation>
    <scope>NUCLEOTIDE SEQUENCE [LARGE SCALE GENOMIC DNA]</scope>
    <source>
        <strain evidence="2 3">NRRL 3427</strain>
    </source>
</reference>
<organism evidence="2 3">
    <name type="scientific">Streptomyces viridochromogenes</name>
    <dbReference type="NCBI Taxonomy" id="1938"/>
    <lineage>
        <taxon>Bacteria</taxon>
        <taxon>Bacillati</taxon>
        <taxon>Actinomycetota</taxon>
        <taxon>Actinomycetes</taxon>
        <taxon>Kitasatosporales</taxon>
        <taxon>Streptomycetaceae</taxon>
        <taxon>Streptomyces</taxon>
    </lineage>
</organism>
<evidence type="ECO:0000259" key="1">
    <source>
        <dbReference type="Pfam" id="PF00561"/>
    </source>
</evidence>
<dbReference type="PANTHER" id="PTHR43433:SF5">
    <property type="entry name" value="AB HYDROLASE-1 DOMAIN-CONTAINING PROTEIN"/>
    <property type="match status" value="1"/>
</dbReference>
<dbReference type="PANTHER" id="PTHR43433">
    <property type="entry name" value="HYDROLASE, ALPHA/BETA FOLD FAMILY PROTEIN"/>
    <property type="match status" value="1"/>
</dbReference>